<dbReference type="InterPro" id="IPR011234">
    <property type="entry name" value="Fumarylacetoacetase-like_C"/>
</dbReference>
<dbReference type="PANTHER" id="PTHR42796:SF4">
    <property type="entry name" value="FUMARYLACETOACETATE HYDROLASE DOMAIN-CONTAINING PROTEIN 2A"/>
    <property type="match status" value="1"/>
</dbReference>
<gene>
    <name evidence="4" type="ORF">AQJ54_41135</name>
</gene>
<reference evidence="4 5" key="1">
    <citation type="submission" date="2015-10" db="EMBL/GenBank/DDBJ databases">
        <title>Draft genome sequence of Streptomyces griseorubiginosus DSM 40469, type strain for the species Streptomyces griseorubiginosus.</title>
        <authorList>
            <person name="Ruckert C."/>
            <person name="Winkler A."/>
            <person name="Kalinowski J."/>
            <person name="Kampfer P."/>
            <person name="Glaeser S."/>
        </authorList>
    </citation>
    <scope>NUCLEOTIDE SEQUENCE [LARGE SCALE GENOMIC DNA]</scope>
    <source>
        <strain evidence="4 5">DSM 40469</strain>
    </source>
</reference>
<dbReference type="PANTHER" id="PTHR42796">
    <property type="entry name" value="FUMARYLACETOACETATE HYDROLASE DOMAIN-CONTAINING PROTEIN 2A-RELATED"/>
    <property type="match status" value="1"/>
</dbReference>
<organism evidence="4 5">
    <name type="scientific">Streptomyces griseorubiginosus</name>
    <dbReference type="NCBI Taxonomy" id="67304"/>
    <lineage>
        <taxon>Bacteria</taxon>
        <taxon>Bacillati</taxon>
        <taxon>Actinomycetota</taxon>
        <taxon>Actinomycetes</taxon>
        <taxon>Kitasatosporales</taxon>
        <taxon>Streptomycetaceae</taxon>
        <taxon>Streptomyces</taxon>
    </lineage>
</organism>
<dbReference type="Gene3D" id="3.90.850.10">
    <property type="entry name" value="Fumarylacetoacetase-like, C-terminal domain"/>
    <property type="match status" value="1"/>
</dbReference>
<protein>
    <recommendedName>
        <fullName evidence="3">Fumarylacetoacetase-like C-terminal domain-containing protein</fullName>
    </recommendedName>
</protein>
<evidence type="ECO:0000256" key="1">
    <source>
        <dbReference type="ARBA" id="ARBA00010211"/>
    </source>
</evidence>
<comment type="similarity">
    <text evidence="1">Belongs to the FAH family.</text>
</comment>
<dbReference type="GO" id="GO:0003824">
    <property type="term" value="F:catalytic activity"/>
    <property type="evidence" value="ECO:0007669"/>
    <property type="project" value="InterPro"/>
</dbReference>
<dbReference type="GO" id="GO:0046872">
    <property type="term" value="F:metal ion binding"/>
    <property type="evidence" value="ECO:0007669"/>
    <property type="project" value="UniProtKB-KW"/>
</dbReference>
<dbReference type="SUPFAM" id="SSF56529">
    <property type="entry name" value="FAH"/>
    <property type="match status" value="1"/>
</dbReference>
<dbReference type="InterPro" id="IPR051121">
    <property type="entry name" value="FAH"/>
</dbReference>
<proteinExistence type="inferred from homology"/>
<evidence type="ECO:0000313" key="4">
    <source>
        <dbReference type="EMBL" id="KUN58468.1"/>
    </source>
</evidence>
<dbReference type="Proteomes" id="UP000054375">
    <property type="component" value="Unassembled WGS sequence"/>
</dbReference>
<comment type="caution">
    <text evidence="4">The sequence shown here is derived from an EMBL/GenBank/DDBJ whole genome shotgun (WGS) entry which is preliminary data.</text>
</comment>
<accession>A0A117QWU4</accession>
<dbReference type="AlphaFoldDB" id="A0A117QWU4"/>
<evidence type="ECO:0000259" key="3">
    <source>
        <dbReference type="Pfam" id="PF01557"/>
    </source>
</evidence>
<dbReference type="RefSeq" id="WP_062246566.1">
    <property type="nucleotide sequence ID" value="NZ_JBPJFL010000001.1"/>
</dbReference>
<evidence type="ECO:0000313" key="5">
    <source>
        <dbReference type="Proteomes" id="UP000054375"/>
    </source>
</evidence>
<name>A0A117QWU4_9ACTN</name>
<dbReference type="GO" id="GO:0044281">
    <property type="term" value="P:small molecule metabolic process"/>
    <property type="evidence" value="ECO:0007669"/>
    <property type="project" value="UniProtKB-ARBA"/>
</dbReference>
<keyword evidence="5" id="KW-1185">Reference proteome</keyword>
<evidence type="ECO:0000256" key="2">
    <source>
        <dbReference type="ARBA" id="ARBA00022723"/>
    </source>
</evidence>
<dbReference type="EMBL" id="LMWV01000045">
    <property type="protein sequence ID" value="KUN58468.1"/>
    <property type="molecule type" value="Genomic_DNA"/>
</dbReference>
<keyword evidence="2" id="KW-0479">Metal-binding</keyword>
<dbReference type="Pfam" id="PF01557">
    <property type="entry name" value="FAA_hydrolase"/>
    <property type="match status" value="1"/>
</dbReference>
<dbReference type="InterPro" id="IPR036663">
    <property type="entry name" value="Fumarylacetoacetase_C_sf"/>
</dbReference>
<sequence length="278" mass="29473">MKLSTVRLGQHRTAAARLQKKHCVLLPYPDVGALISSGDDWWERAGADTGERLRLDDISHAPLIVRPGKVIAVDPNYPLRIRELGCPVPAVPEFSVRSGGHVVVGADDDVRVPTEGQDVTWGVELGVVIGRRAREVTARTALGHVAGYTVVNDVVVRNGPQGTAPTAVATAVGPALVTTDDVPIGGRGLTMNCFVDGRVRQKASTSELHFDVATVIAHVSRVVTLLPGDLITTGTPNETGTGHEREVPPRPTIQVISEIRGVGELRNSVIRSGSAPCL</sequence>
<feature type="domain" description="Fumarylacetoacetase-like C-terminal" evidence="3">
    <location>
        <begin position="69"/>
        <end position="269"/>
    </location>
</feature>